<evidence type="ECO:0000256" key="1">
    <source>
        <dbReference type="SAM" id="Phobius"/>
    </source>
</evidence>
<name>A0ABN5Y7S6_MYCME</name>
<evidence type="ECO:0000259" key="2">
    <source>
        <dbReference type="Pfam" id="PF08044"/>
    </source>
</evidence>
<feature type="domain" description="DUF1707" evidence="2">
    <location>
        <begin position="9"/>
        <end position="61"/>
    </location>
</feature>
<dbReference type="Pfam" id="PF08044">
    <property type="entry name" value="DUF1707"/>
    <property type="match status" value="1"/>
</dbReference>
<protein>
    <recommendedName>
        <fullName evidence="2">DUF1707 domain-containing protein</fullName>
    </recommendedName>
</protein>
<accession>A0ABN5Y7S6</accession>
<keyword evidence="1" id="KW-1133">Transmembrane helix</keyword>
<keyword evidence="1" id="KW-0472">Membrane</keyword>
<sequence length="285" mass="31127">MANRQTSTTRAKDSDRADTCKILDSALGEGQLSMEEHRQRVSAATNATTLGELARLVDDLQNSNAPVQLPTLKSPRLSRGPGWGLRLATAAVLVVLGIAIGWGLYGNTPSPLNFQSDPGAKSDGIAPEVLTPPRQLQSLGGFTGLFEQMRKKFGNTLGYELDIREDWASLYRPDPQDNRRKVDYDYRGGWGDIDGSPSTVDSDDKLVDLAKFDYEKTLGIMRGAPETVGMKRADVTDTWLRITASEDPSTAETVNIEIIVNSDFGLGRIELYPDGTTKAIWPVNP</sequence>
<dbReference type="EMBL" id="AP022567">
    <property type="protein sequence ID" value="BBX33199.1"/>
    <property type="molecule type" value="Genomic_DNA"/>
</dbReference>
<dbReference type="InterPro" id="IPR012551">
    <property type="entry name" value="DUF1707_SHOCT-like"/>
</dbReference>
<dbReference type="PANTHER" id="PTHR40763">
    <property type="entry name" value="MEMBRANE PROTEIN-RELATED"/>
    <property type="match status" value="1"/>
</dbReference>
<evidence type="ECO:0000313" key="4">
    <source>
        <dbReference type="Proteomes" id="UP000465622"/>
    </source>
</evidence>
<dbReference type="RefSeq" id="WP_081812458.1">
    <property type="nucleotide sequence ID" value="NZ_AP022567.1"/>
</dbReference>
<dbReference type="Proteomes" id="UP000465622">
    <property type="component" value="Chromosome"/>
</dbReference>
<dbReference type="PANTHER" id="PTHR40763:SF4">
    <property type="entry name" value="DUF1707 DOMAIN-CONTAINING PROTEIN"/>
    <property type="match status" value="1"/>
</dbReference>
<evidence type="ECO:0000313" key="3">
    <source>
        <dbReference type="EMBL" id="BBX33199.1"/>
    </source>
</evidence>
<keyword evidence="4" id="KW-1185">Reference proteome</keyword>
<keyword evidence="1" id="KW-0812">Transmembrane</keyword>
<gene>
    <name evidence="3" type="ORF">MMAGJ_24810</name>
</gene>
<organism evidence="3 4">
    <name type="scientific">Mycolicibacterium mageritense</name>
    <name type="common">Mycobacterium mageritense</name>
    <dbReference type="NCBI Taxonomy" id="53462"/>
    <lineage>
        <taxon>Bacteria</taxon>
        <taxon>Bacillati</taxon>
        <taxon>Actinomycetota</taxon>
        <taxon>Actinomycetes</taxon>
        <taxon>Mycobacteriales</taxon>
        <taxon>Mycobacteriaceae</taxon>
        <taxon>Mycolicibacterium</taxon>
    </lineage>
</organism>
<feature type="transmembrane region" description="Helical" evidence="1">
    <location>
        <begin position="83"/>
        <end position="105"/>
    </location>
</feature>
<reference evidence="3 4" key="1">
    <citation type="journal article" date="2019" name="Emerg. Microbes Infect.">
        <title>Comprehensive subspecies identification of 175 nontuberculous mycobacteria species based on 7547 genomic profiles.</title>
        <authorList>
            <person name="Matsumoto Y."/>
            <person name="Kinjo T."/>
            <person name="Motooka D."/>
            <person name="Nabeya D."/>
            <person name="Jung N."/>
            <person name="Uechi K."/>
            <person name="Horii T."/>
            <person name="Iida T."/>
            <person name="Fujita J."/>
            <person name="Nakamura S."/>
        </authorList>
    </citation>
    <scope>NUCLEOTIDE SEQUENCE [LARGE SCALE GENOMIC DNA]</scope>
    <source>
        <strain evidence="3 4">JCM 12375</strain>
    </source>
</reference>
<proteinExistence type="predicted"/>